<dbReference type="Ensembl" id="ENSBTAT00000022232.7">
    <property type="protein sequence ID" value="ENSBTAP00000022232.7"/>
    <property type="gene ID" value="ENSBTAG00000016724.7"/>
</dbReference>
<reference evidence="15" key="1">
    <citation type="submission" date="2018-03" db="EMBL/GenBank/DDBJ databases">
        <title>ARS-UCD1.2.</title>
        <authorList>
            <person name="Rosen B.D."/>
            <person name="Bickhart D.M."/>
            <person name="Koren S."/>
            <person name="Schnabel R.D."/>
            <person name="Hall R."/>
            <person name="Zimin A."/>
            <person name="Dreischer C."/>
            <person name="Schultheiss S."/>
            <person name="Schroeder S.G."/>
            <person name="Elsik C.G."/>
            <person name="Couldrey C."/>
            <person name="Liu G.E."/>
            <person name="Van Tassell C.P."/>
            <person name="Phillippy A.M."/>
            <person name="Smith T.P.L."/>
            <person name="Medrano J.F."/>
        </authorList>
    </citation>
    <scope>NUCLEOTIDE SEQUENCE [LARGE SCALE GENOMIC DNA]</scope>
    <source>
        <strain evidence="15">Hereford</strain>
    </source>
</reference>
<dbReference type="MEROPS" id="M17.006"/>
<keyword evidence="5" id="KW-0645">Protease</keyword>
<dbReference type="GO" id="GO:0006508">
    <property type="term" value="P:proteolysis"/>
    <property type="evidence" value="ECO:0007669"/>
    <property type="project" value="UniProtKB-KW"/>
</dbReference>
<keyword evidence="9" id="KW-0464">Manganese</keyword>
<evidence type="ECO:0000256" key="3">
    <source>
        <dbReference type="ARBA" id="ARBA00009528"/>
    </source>
</evidence>
<comment type="cofactor">
    <cofactor evidence="2">
        <name>Zn(2+)</name>
        <dbReference type="ChEBI" id="CHEBI:29105"/>
    </cofactor>
</comment>
<evidence type="ECO:0000256" key="11">
    <source>
        <dbReference type="ARBA" id="ARBA00068492"/>
    </source>
</evidence>
<evidence type="ECO:0000313" key="16">
    <source>
        <dbReference type="Proteomes" id="UP000009136"/>
    </source>
</evidence>
<keyword evidence="7" id="KW-0378">Hydrolase</keyword>
<dbReference type="PRINTS" id="PR00481">
    <property type="entry name" value="LAMNOPPTDASE"/>
</dbReference>
<comment type="function">
    <text evidence="10">Probably catalyzes the removal of unsubstituted N-terminal amino acids from various peptides.</text>
</comment>
<proteinExistence type="inferred from homology"/>
<dbReference type="InterPro" id="IPR000819">
    <property type="entry name" value="Peptidase_M17_C"/>
</dbReference>
<dbReference type="Gene3D" id="3.40.630.10">
    <property type="entry name" value="Zn peptidases"/>
    <property type="match status" value="1"/>
</dbReference>
<keyword evidence="4" id="KW-0031">Aminopeptidase</keyword>
<organism evidence="15 16">
    <name type="scientific">Bos taurus</name>
    <name type="common">Bovine</name>
    <dbReference type="NCBI Taxonomy" id="9913"/>
    <lineage>
        <taxon>Eukaryota</taxon>
        <taxon>Metazoa</taxon>
        <taxon>Chordata</taxon>
        <taxon>Craniata</taxon>
        <taxon>Vertebrata</taxon>
        <taxon>Euteleostomi</taxon>
        <taxon>Mammalia</taxon>
        <taxon>Eutheria</taxon>
        <taxon>Laurasiatheria</taxon>
        <taxon>Artiodactyla</taxon>
        <taxon>Ruminantia</taxon>
        <taxon>Pecora</taxon>
        <taxon>Bovidae</taxon>
        <taxon>Bovinae</taxon>
        <taxon>Bos</taxon>
    </lineage>
</organism>
<feature type="domain" description="Cytosol aminopeptidase" evidence="14">
    <location>
        <begin position="340"/>
        <end position="347"/>
    </location>
</feature>
<dbReference type="InterPro" id="IPR011356">
    <property type="entry name" value="Leucine_aapep/pepB"/>
</dbReference>
<evidence type="ECO:0000256" key="8">
    <source>
        <dbReference type="ARBA" id="ARBA00022833"/>
    </source>
</evidence>
<dbReference type="Pfam" id="PF18295">
    <property type="entry name" value="Pdase_M17_N2"/>
    <property type="match status" value="1"/>
</dbReference>
<dbReference type="Proteomes" id="UP000009136">
    <property type="component" value="Chromosome 13"/>
</dbReference>
<keyword evidence="8" id="KW-0862">Zinc</keyword>
<reference evidence="15" key="2">
    <citation type="submission" date="2025-08" db="UniProtKB">
        <authorList>
            <consortium name="Ensembl"/>
        </authorList>
    </citation>
    <scope>IDENTIFICATION</scope>
    <source>
        <strain evidence="15">Hereford</strain>
    </source>
</reference>
<evidence type="ECO:0000256" key="5">
    <source>
        <dbReference type="ARBA" id="ARBA00022670"/>
    </source>
</evidence>
<dbReference type="PROSITE" id="PS00631">
    <property type="entry name" value="CYTOSOL_AP"/>
    <property type="match status" value="1"/>
</dbReference>
<evidence type="ECO:0000313" key="15">
    <source>
        <dbReference type="Ensembl" id="ENSBTAP00000022232.7"/>
    </source>
</evidence>
<reference evidence="15" key="3">
    <citation type="submission" date="2025-09" db="UniProtKB">
        <authorList>
            <consortium name="Ensembl"/>
        </authorList>
    </citation>
    <scope>IDENTIFICATION</scope>
    <source>
        <strain evidence="15">Hereford</strain>
    </source>
</reference>
<dbReference type="PANTHER" id="PTHR11963">
    <property type="entry name" value="LEUCINE AMINOPEPTIDASE-RELATED"/>
    <property type="match status" value="1"/>
</dbReference>
<keyword evidence="16" id="KW-1185">Reference proteome</keyword>
<dbReference type="FunFam" id="3.40.50.10590:FF:000001">
    <property type="entry name" value="Probable aminopeptidase NPEPL1"/>
    <property type="match status" value="1"/>
</dbReference>
<dbReference type="HOGENOM" id="CLU_013734_3_1_1"/>
<dbReference type="GO" id="GO:0005737">
    <property type="term" value="C:cytoplasm"/>
    <property type="evidence" value="ECO:0007669"/>
    <property type="project" value="InterPro"/>
</dbReference>
<dbReference type="STRING" id="9913.ENSBTAP00000022232"/>
<keyword evidence="6" id="KW-0479">Metal-binding</keyword>
<evidence type="ECO:0000256" key="9">
    <source>
        <dbReference type="ARBA" id="ARBA00023211"/>
    </source>
</evidence>
<evidence type="ECO:0000256" key="12">
    <source>
        <dbReference type="ARBA" id="ARBA00078843"/>
    </source>
</evidence>
<feature type="region of interest" description="Disordered" evidence="13">
    <location>
        <begin position="484"/>
        <end position="503"/>
    </location>
</feature>
<comment type="cofactor">
    <cofactor evidence="1">
        <name>Mn(2+)</name>
        <dbReference type="ChEBI" id="CHEBI:29035"/>
    </cofactor>
</comment>
<dbReference type="Gene3D" id="3.40.50.10590">
    <property type="entry name" value="Zn-dependent exopeptidases"/>
    <property type="match status" value="1"/>
</dbReference>
<evidence type="ECO:0000256" key="1">
    <source>
        <dbReference type="ARBA" id="ARBA00001936"/>
    </source>
</evidence>
<evidence type="ECO:0000256" key="4">
    <source>
        <dbReference type="ARBA" id="ARBA00022438"/>
    </source>
</evidence>
<gene>
    <name evidence="15" type="primary">NPEPL1</name>
</gene>
<dbReference type="GO" id="GO:0070006">
    <property type="term" value="F:metalloaminopeptidase activity"/>
    <property type="evidence" value="ECO:0007669"/>
    <property type="project" value="InterPro"/>
</dbReference>
<evidence type="ECO:0000256" key="10">
    <source>
        <dbReference type="ARBA" id="ARBA00059069"/>
    </source>
</evidence>
<name>A0AAF6DME4_BOVIN</name>
<dbReference type="Pfam" id="PF00883">
    <property type="entry name" value="Peptidase_M17"/>
    <property type="match status" value="1"/>
</dbReference>
<dbReference type="FunFam" id="3.40.630.10:FF:000035">
    <property type="entry name" value="Probable aminopeptidase NPEPL1"/>
    <property type="match status" value="1"/>
</dbReference>
<sequence length="699" mass="75100">MANVGLQFQASAGDADPQSRPLLLLGQLHHLHRVPWSHVRGKLQPRVTEELWQAALSTLNPNPTDSCPLYLNYATVAALPSRVSRHNSPSAAHFITRLVRTCLPPGTHRCILMVCERSDAFASACALARAFPLFTHRSGASRRTEKKTVTVEFFLVGQDNGPVEVSTLQCLTSATEGVRLAARIVDTPCNEMNTDTFLEEIKKVGKELGIVPTVIRDEELKARGFGGIYGVGKAAIHPPALAVLSHTPDGATQTIAWVGKGIVYDTGGLSMKGKTTMPGMKRDCGGAAAVLGAFRAAVKQGFKDTLHAVFCLAENSVGPNATRPDDIHLLYSGKTVEINNTDAEGRLVLADGVSYACKDLGADIILDVATLTGAQGIATGKYHAAVLTNSAEWEAACVKAGRQCGDLVHPLVYCPELHFSEFTSAVADMKNSVAVGPGQQPQLLRWPLHRLTHRLRLAWGLGPPGYRRARARRRARHGLRCGPSAGTLRPGLRGPSAEPGIPTWLRGGRPGGGRGEGLQEAQACVTQPPCPVTLGTLPHFALINSKQLEDYTLRCFVFSCHGDGNSSFLCLRRQLRVRGAQGGVSGQHWVCFMFDSPPASADHAPLWGPCTTPRLQNACTALMLLSTWPSRPPPVPGPHGGCRWPHLQPQAPYMAPTLQGTQAPLQLGQSLPPTDHPFERMGRLGSGFMEQKECLLGPL</sequence>
<dbReference type="GO" id="GO:0030145">
    <property type="term" value="F:manganese ion binding"/>
    <property type="evidence" value="ECO:0007669"/>
    <property type="project" value="InterPro"/>
</dbReference>
<evidence type="ECO:0000256" key="7">
    <source>
        <dbReference type="ARBA" id="ARBA00022801"/>
    </source>
</evidence>
<dbReference type="InterPro" id="IPR041417">
    <property type="entry name" value="NPEPL1_N"/>
</dbReference>
<comment type="similarity">
    <text evidence="3">Belongs to the peptidase M17 family.</text>
</comment>
<dbReference type="PANTHER" id="PTHR11963:SF4">
    <property type="entry name" value="AMINOPEPTIDASE NPEPL1-RELATED"/>
    <property type="match status" value="1"/>
</dbReference>
<dbReference type="GeneTree" id="ENSGT00530000063255"/>
<dbReference type="AlphaFoldDB" id="A0AAF6DME4"/>
<accession>A0AAF6DME4</accession>
<evidence type="ECO:0000256" key="6">
    <source>
        <dbReference type="ARBA" id="ARBA00022723"/>
    </source>
</evidence>
<evidence type="ECO:0000256" key="2">
    <source>
        <dbReference type="ARBA" id="ARBA00001947"/>
    </source>
</evidence>
<evidence type="ECO:0000256" key="13">
    <source>
        <dbReference type="SAM" id="MobiDB-lite"/>
    </source>
</evidence>
<protein>
    <recommendedName>
        <fullName evidence="11">Probable aminopeptidase NPEPL1</fullName>
    </recommendedName>
    <alternativeName>
        <fullName evidence="12">Aminopeptidase-like 1</fullName>
    </alternativeName>
</protein>
<evidence type="ECO:0000259" key="14">
    <source>
        <dbReference type="PROSITE" id="PS00631"/>
    </source>
</evidence>
<dbReference type="CDD" id="cd00433">
    <property type="entry name" value="Peptidase_M17"/>
    <property type="match status" value="1"/>
</dbReference>
<dbReference type="SUPFAM" id="SSF53187">
    <property type="entry name" value="Zn-dependent exopeptidases"/>
    <property type="match status" value="1"/>
</dbReference>